<feature type="transmembrane region" description="Helical" evidence="7">
    <location>
        <begin position="316"/>
        <end position="335"/>
    </location>
</feature>
<dbReference type="GO" id="GO:0016020">
    <property type="term" value="C:membrane"/>
    <property type="evidence" value="ECO:0007669"/>
    <property type="project" value="UniProtKB-SubCell"/>
</dbReference>
<protein>
    <recommendedName>
        <fullName evidence="2">NADH:ubiquinone reductase (H(+)-translocating)</fullName>
        <ecNumber evidence="2">7.1.1.2</ecNumber>
    </recommendedName>
</protein>
<feature type="transmembrane region" description="Helical" evidence="7">
    <location>
        <begin position="201"/>
        <end position="220"/>
    </location>
</feature>
<keyword evidence="4 7" id="KW-1133">Transmembrane helix</keyword>
<feature type="transmembrane region" description="Helical" evidence="7">
    <location>
        <begin position="398"/>
        <end position="417"/>
    </location>
</feature>
<dbReference type="GO" id="GO:0008137">
    <property type="term" value="F:NADH dehydrogenase (ubiquinone) activity"/>
    <property type="evidence" value="ECO:0007669"/>
    <property type="project" value="UniProtKB-EC"/>
</dbReference>
<name>G9ISH7_9CNID</name>
<feature type="transmembrane region" description="Helical" evidence="7">
    <location>
        <begin position="123"/>
        <end position="145"/>
    </location>
</feature>
<dbReference type="AlphaFoldDB" id="G9ISH7"/>
<evidence type="ECO:0000259" key="8">
    <source>
        <dbReference type="Pfam" id="PF00361"/>
    </source>
</evidence>
<gene>
    <name evidence="9" type="primary">nad2</name>
</gene>
<feature type="transmembrane region" description="Helical" evidence="7">
    <location>
        <begin position="355"/>
        <end position="378"/>
    </location>
</feature>
<organism evidence="9">
    <name type="scientific">Ectopleura larynx</name>
    <dbReference type="NCBI Taxonomy" id="264052"/>
    <lineage>
        <taxon>Eukaryota</taxon>
        <taxon>Metazoa</taxon>
        <taxon>Cnidaria</taxon>
        <taxon>Hydrozoa</taxon>
        <taxon>Hydroidolina</taxon>
        <taxon>Anthoathecata</taxon>
        <taxon>Aplanulata</taxon>
        <taxon>Tubulariidae</taxon>
        <taxon>Ectopleura</taxon>
    </lineage>
</organism>
<dbReference type="EC" id="7.1.1.2" evidence="2"/>
<evidence type="ECO:0000256" key="2">
    <source>
        <dbReference type="ARBA" id="ARBA00012944"/>
    </source>
</evidence>
<dbReference type="InterPro" id="IPR001750">
    <property type="entry name" value="ND/Mrp_TM"/>
</dbReference>
<keyword evidence="3 7" id="KW-0812">Transmembrane</keyword>
<evidence type="ECO:0000256" key="1">
    <source>
        <dbReference type="ARBA" id="ARBA00004141"/>
    </source>
</evidence>
<feature type="transmembrane region" description="Helical" evidence="7">
    <location>
        <begin position="165"/>
        <end position="189"/>
    </location>
</feature>
<feature type="domain" description="NADH:quinone oxidoreductase/Mrp antiporter transmembrane" evidence="8">
    <location>
        <begin position="89"/>
        <end position="365"/>
    </location>
</feature>
<proteinExistence type="predicted"/>
<feature type="transmembrane region" description="Helical" evidence="7">
    <location>
        <begin position="226"/>
        <end position="244"/>
    </location>
</feature>
<comment type="subcellular location">
    <subcellularLocation>
        <location evidence="1">Membrane</location>
        <topology evidence="1">Multi-pass membrane protein</topology>
    </subcellularLocation>
</comment>
<keyword evidence="5 7" id="KW-0472">Membrane</keyword>
<feature type="transmembrane region" description="Helical" evidence="7">
    <location>
        <begin position="70"/>
        <end position="88"/>
    </location>
</feature>
<evidence type="ECO:0000313" key="9">
    <source>
        <dbReference type="EMBL" id="AER54503.1"/>
    </source>
</evidence>
<keyword evidence="9" id="KW-0560">Oxidoreductase</keyword>
<evidence type="ECO:0000256" key="3">
    <source>
        <dbReference type="ARBA" id="ARBA00022692"/>
    </source>
</evidence>
<accession>G9ISH7</accession>
<feature type="transmembrane region" description="Helical" evidence="7">
    <location>
        <begin position="44"/>
        <end position="63"/>
    </location>
</feature>
<evidence type="ECO:0000256" key="6">
    <source>
        <dbReference type="ARBA" id="ARBA00049551"/>
    </source>
</evidence>
<comment type="catalytic activity">
    <reaction evidence="6">
        <text>a ubiquinone + NADH + 5 H(+)(in) = a ubiquinol + NAD(+) + 4 H(+)(out)</text>
        <dbReference type="Rhea" id="RHEA:29091"/>
        <dbReference type="Rhea" id="RHEA-COMP:9565"/>
        <dbReference type="Rhea" id="RHEA-COMP:9566"/>
        <dbReference type="ChEBI" id="CHEBI:15378"/>
        <dbReference type="ChEBI" id="CHEBI:16389"/>
        <dbReference type="ChEBI" id="CHEBI:17976"/>
        <dbReference type="ChEBI" id="CHEBI:57540"/>
        <dbReference type="ChEBI" id="CHEBI:57945"/>
        <dbReference type="EC" id="7.1.1.2"/>
    </reaction>
</comment>
<evidence type="ECO:0000256" key="4">
    <source>
        <dbReference type="ARBA" id="ARBA00022989"/>
    </source>
</evidence>
<feature type="transmembrane region" description="Helical" evidence="7">
    <location>
        <begin position="279"/>
        <end position="296"/>
    </location>
</feature>
<dbReference type="GO" id="GO:0016491">
    <property type="term" value="F:oxidoreductase activity"/>
    <property type="evidence" value="ECO:0007669"/>
    <property type="project" value="UniProtKB-KW"/>
</dbReference>
<reference evidence="9" key="1">
    <citation type="journal article" date="2012" name="Genome Biol. Evol.">
        <title>Evolution of linear mitochondrial genomes in medusozoan cnidarians.</title>
        <authorList>
            <person name="Kayal E."/>
            <person name="Bentlage B."/>
            <person name="Collins A.G."/>
            <person name="Kayal M."/>
            <person name="Pirro S."/>
            <person name="Lavrov D.V."/>
        </authorList>
    </citation>
    <scope>NUCLEOTIDE SEQUENCE</scope>
</reference>
<keyword evidence="9" id="KW-0496">Mitochondrion</keyword>
<evidence type="ECO:0000256" key="5">
    <source>
        <dbReference type="ARBA" id="ARBA00023136"/>
    </source>
</evidence>
<feature type="transmembrane region" description="Helical" evidence="7">
    <location>
        <begin position="251"/>
        <end position="273"/>
    </location>
</feature>
<dbReference type="EMBL" id="JN700938">
    <property type="protein sequence ID" value="AER54503.1"/>
    <property type="molecule type" value="Genomic_DNA"/>
</dbReference>
<evidence type="ECO:0000256" key="7">
    <source>
        <dbReference type="SAM" id="Phobius"/>
    </source>
</evidence>
<geneLocation type="mitochondrion" evidence="9"/>
<dbReference type="PANTHER" id="PTHR22773">
    <property type="entry name" value="NADH DEHYDROGENASE"/>
    <property type="match status" value="1"/>
</dbReference>
<sequence length="433" mass="49433">MKFIIISSLILFLLSFFSNKKIYNPLIFLIFLSISPLLSNDHNNLIKFFSSFLLINTALLLFYKELDLKFDPNILLILNIFSTLSIIISNNLLLIYFLIEIQTFSLFILIGKNKKSLKSIEAAIKYFLLGGISSGLFLLGLIFLYKNSMSLKIDSFNDLSFLNLNSNLSIICLNLSLIFKLAIFPLHYWISDIYEGVRLNILLLLSSLPKLSLLVVLFKIIDNNSFYLIFSLASIIIGSLGAFNQTKINRLIAYSGVVNIGFILLAMNLINCFGFESSITYLIVYFLTLSSLIIYLSPSKNEFIILLNNTWFNNKFLGIVITVLILSISGLPPFLGFFSKWIIFSSLIQNEKFMISFIVILLTAISVGFYLRLIKIIYLQDKSSFLKFENILLRPKILNFNILILVNLIFLLNLIYLTNPNFLILIASWASNL</sequence>
<dbReference type="Pfam" id="PF00361">
    <property type="entry name" value="Proton_antipo_M"/>
    <property type="match status" value="1"/>
</dbReference>